<dbReference type="SUPFAM" id="SSF88946">
    <property type="entry name" value="Sigma2 domain of RNA polymerase sigma factors"/>
    <property type="match status" value="1"/>
</dbReference>
<sequence length="176" mass="20183">MTSEAELVSGCLLHDRVAQRQLYDRYKKAMYTLAYRITGDFDAANDVIQDAFLEVFRHLDQFRGESTLGAWIRQIVVRKSTKKKKVVLWQNVDDYPEESIDWGDHDINAAHLETAILSLPDGFRTIFVLAEVEGYTHREIAVMLNISEGTSKSQLFHAKRKLRGMLTSYGYGHGKK</sequence>
<keyword evidence="3" id="KW-0731">Sigma factor</keyword>
<dbReference type="Gene3D" id="1.10.10.10">
    <property type="entry name" value="Winged helix-like DNA-binding domain superfamily/Winged helix DNA-binding domain"/>
    <property type="match status" value="1"/>
</dbReference>
<dbReference type="EMBL" id="CP056775">
    <property type="protein sequence ID" value="QRR02439.1"/>
    <property type="molecule type" value="Genomic_DNA"/>
</dbReference>
<reference evidence="7 8" key="1">
    <citation type="submission" date="2020-06" db="EMBL/GenBank/DDBJ databases">
        <title>Dyadobacter sandarakinus sp. nov., isolated from the soil of the Arctic Yellow River Station.</title>
        <authorList>
            <person name="Zhang Y."/>
            <person name="Peng F."/>
        </authorList>
    </citation>
    <scope>NUCLEOTIDE SEQUENCE [LARGE SCALE GENOMIC DNA]</scope>
    <source>
        <strain evidence="7 8">Q3-56</strain>
    </source>
</reference>
<evidence type="ECO:0000259" key="5">
    <source>
        <dbReference type="Pfam" id="PF04542"/>
    </source>
</evidence>
<dbReference type="PANTHER" id="PTHR43133">
    <property type="entry name" value="RNA POLYMERASE ECF-TYPE SIGMA FACTO"/>
    <property type="match status" value="1"/>
</dbReference>
<gene>
    <name evidence="7" type="ORF">HWI92_16735</name>
</gene>
<keyword evidence="8" id="KW-1185">Reference proteome</keyword>
<evidence type="ECO:0000313" key="7">
    <source>
        <dbReference type="EMBL" id="QRR02439.1"/>
    </source>
</evidence>
<organism evidence="7 8">
    <name type="scientific">Dyadobacter sandarakinus</name>
    <dbReference type="NCBI Taxonomy" id="2747268"/>
    <lineage>
        <taxon>Bacteria</taxon>
        <taxon>Pseudomonadati</taxon>
        <taxon>Bacteroidota</taxon>
        <taxon>Cytophagia</taxon>
        <taxon>Cytophagales</taxon>
        <taxon>Spirosomataceae</taxon>
        <taxon>Dyadobacter</taxon>
    </lineage>
</organism>
<dbReference type="CDD" id="cd06171">
    <property type="entry name" value="Sigma70_r4"/>
    <property type="match status" value="1"/>
</dbReference>
<dbReference type="InterPro" id="IPR013249">
    <property type="entry name" value="RNA_pol_sigma70_r4_t2"/>
</dbReference>
<dbReference type="Proteomes" id="UP000612680">
    <property type="component" value="Chromosome"/>
</dbReference>
<evidence type="ECO:0000256" key="3">
    <source>
        <dbReference type="ARBA" id="ARBA00023082"/>
    </source>
</evidence>
<dbReference type="PANTHER" id="PTHR43133:SF46">
    <property type="entry name" value="RNA POLYMERASE SIGMA-70 FACTOR ECF SUBFAMILY"/>
    <property type="match status" value="1"/>
</dbReference>
<dbReference type="Gene3D" id="1.10.1740.10">
    <property type="match status" value="1"/>
</dbReference>
<dbReference type="InterPro" id="IPR036388">
    <property type="entry name" value="WH-like_DNA-bd_sf"/>
</dbReference>
<protein>
    <submittedName>
        <fullName evidence="7">RNA polymerase sigma factor</fullName>
    </submittedName>
</protein>
<evidence type="ECO:0000256" key="1">
    <source>
        <dbReference type="ARBA" id="ARBA00010641"/>
    </source>
</evidence>
<accession>A0ABX7I8L5</accession>
<dbReference type="Pfam" id="PF04542">
    <property type="entry name" value="Sigma70_r2"/>
    <property type="match status" value="1"/>
</dbReference>
<evidence type="ECO:0000259" key="6">
    <source>
        <dbReference type="Pfam" id="PF08281"/>
    </source>
</evidence>
<feature type="domain" description="RNA polymerase sigma-70 region 2" evidence="5">
    <location>
        <begin position="22"/>
        <end position="80"/>
    </location>
</feature>
<comment type="similarity">
    <text evidence="1">Belongs to the sigma-70 factor family. ECF subfamily.</text>
</comment>
<feature type="domain" description="RNA polymerase sigma factor 70 region 4 type 2" evidence="6">
    <location>
        <begin position="112"/>
        <end position="162"/>
    </location>
</feature>
<evidence type="ECO:0000256" key="2">
    <source>
        <dbReference type="ARBA" id="ARBA00023015"/>
    </source>
</evidence>
<dbReference type="InterPro" id="IPR013325">
    <property type="entry name" value="RNA_pol_sigma_r2"/>
</dbReference>
<dbReference type="InterPro" id="IPR039425">
    <property type="entry name" value="RNA_pol_sigma-70-like"/>
</dbReference>
<dbReference type="Pfam" id="PF08281">
    <property type="entry name" value="Sigma70_r4_2"/>
    <property type="match status" value="1"/>
</dbReference>
<evidence type="ECO:0000313" key="8">
    <source>
        <dbReference type="Proteomes" id="UP000612680"/>
    </source>
</evidence>
<proteinExistence type="inferred from homology"/>
<evidence type="ECO:0000256" key="4">
    <source>
        <dbReference type="ARBA" id="ARBA00023163"/>
    </source>
</evidence>
<dbReference type="RefSeq" id="WP_204657392.1">
    <property type="nucleotide sequence ID" value="NZ_CP056775.1"/>
</dbReference>
<dbReference type="NCBIfam" id="TIGR02937">
    <property type="entry name" value="sigma70-ECF"/>
    <property type="match status" value="1"/>
</dbReference>
<dbReference type="InterPro" id="IPR013324">
    <property type="entry name" value="RNA_pol_sigma_r3/r4-like"/>
</dbReference>
<dbReference type="SUPFAM" id="SSF88659">
    <property type="entry name" value="Sigma3 and sigma4 domains of RNA polymerase sigma factors"/>
    <property type="match status" value="1"/>
</dbReference>
<keyword evidence="2" id="KW-0805">Transcription regulation</keyword>
<keyword evidence="4" id="KW-0804">Transcription</keyword>
<name>A0ABX7I8L5_9BACT</name>
<dbReference type="InterPro" id="IPR007627">
    <property type="entry name" value="RNA_pol_sigma70_r2"/>
</dbReference>
<dbReference type="InterPro" id="IPR014284">
    <property type="entry name" value="RNA_pol_sigma-70_dom"/>
</dbReference>